<accession>A0A0A0DA90</accession>
<dbReference type="PANTHER" id="PTHR48207:SF3">
    <property type="entry name" value="SUCCINATE--HYDROXYMETHYLGLUTARATE COA-TRANSFERASE"/>
    <property type="match status" value="1"/>
</dbReference>
<dbReference type="AlphaFoldDB" id="A0A0A0DA90"/>
<dbReference type="Gene3D" id="3.40.50.10540">
    <property type="entry name" value="Crotonobetainyl-coa:carnitine coa-transferase, domain 1"/>
    <property type="match status" value="1"/>
</dbReference>
<reference evidence="2 3" key="1">
    <citation type="submission" date="2014-01" db="EMBL/GenBank/DDBJ databases">
        <title>Genome sequence determination for a cystic fibrosis isolate, Inquilinus limosus.</title>
        <authorList>
            <person name="Pino M."/>
            <person name="Di Conza J."/>
            <person name="Gutkind G."/>
        </authorList>
    </citation>
    <scope>NUCLEOTIDE SEQUENCE [LARGE SCALE GENOMIC DNA]</scope>
    <source>
        <strain evidence="2 3">MP06</strain>
    </source>
</reference>
<organism evidence="2 3">
    <name type="scientific">Inquilinus limosus MP06</name>
    <dbReference type="NCBI Taxonomy" id="1398085"/>
    <lineage>
        <taxon>Bacteria</taxon>
        <taxon>Pseudomonadati</taxon>
        <taxon>Pseudomonadota</taxon>
        <taxon>Alphaproteobacteria</taxon>
        <taxon>Rhodospirillales</taxon>
        <taxon>Rhodospirillaceae</taxon>
        <taxon>Inquilinus</taxon>
    </lineage>
</organism>
<sequence>MTDSPAGALAGLKVLDLTRVLAGPSATQILGDLGADVVKVERPGVGDDTRKWGPPFLKDAEGADTTESAYYLSANRNKRSIAIDFTRDEGRALLRRLVAEADVLVENYKLGDLARYGFGYDDLKDEFPGLIYCSITGFGQTGPYAPRAGYDYLVQAMGGIMSLTGPIDGEPMKVGVAIADLMTGTYATIGILAALDHRRRTGRGQMVDMALLDTQVAWLSNAGQYYLTSGVPTPRTGNGHPTIVPYQAFRASDEYLILAVGNDSQFARFCEVAGRPDLPTDPRFATNQARVRNREVLVPIVAGLIAEKPRGHWLGALEARQVPCGPINTIDQVFADPQVVARGMRIEMAHPLATDPVALIGSPIRLSETPVSYRHAPPVCGADGDAVLRDWLGEPESGFGR</sequence>
<evidence type="ECO:0000313" key="2">
    <source>
        <dbReference type="EMBL" id="KGM33857.1"/>
    </source>
</evidence>
<dbReference type="OrthoDB" id="9781472at2"/>
<dbReference type="RefSeq" id="WP_034837166.1">
    <property type="nucleotide sequence ID" value="NZ_JANX01000142.1"/>
</dbReference>
<dbReference type="SUPFAM" id="SSF89796">
    <property type="entry name" value="CoA-transferase family III (CaiB/BaiF)"/>
    <property type="match status" value="1"/>
</dbReference>
<dbReference type="Gene3D" id="3.30.1540.10">
    <property type="entry name" value="formyl-coa transferase, domain 3"/>
    <property type="match status" value="1"/>
</dbReference>
<dbReference type="Proteomes" id="UP000029995">
    <property type="component" value="Unassembled WGS sequence"/>
</dbReference>
<keyword evidence="1 2" id="KW-0808">Transferase</keyword>
<dbReference type="EMBL" id="JANX01000142">
    <property type="protein sequence ID" value="KGM33857.1"/>
    <property type="molecule type" value="Genomic_DNA"/>
</dbReference>
<protein>
    <submittedName>
        <fullName evidence="2">CoA-transferase</fullName>
    </submittedName>
</protein>
<dbReference type="InterPro" id="IPR023606">
    <property type="entry name" value="CoA-Trfase_III_dom_1_sf"/>
</dbReference>
<dbReference type="PANTHER" id="PTHR48207">
    <property type="entry name" value="SUCCINATE--HYDROXYMETHYLGLUTARATE COA-TRANSFERASE"/>
    <property type="match status" value="1"/>
</dbReference>
<proteinExistence type="predicted"/>
<name>A0A0A0DA90_9PROT</name>
<dbReference type="Pfam" id="PF02515">
    <property type="entry name" value="CoA_transf_3"/>
    <property type="match status" value="1"/>
</dbReference>
<dbReference type="InterPro" id="IPR003673">
    <property type="entry name" value="CoA-Trfase_fam_III"/>
</dbReference>
<evidence type="ECO:0000256" key="1">
    <source>
        <dbReference type="ARBA" id="ARBA00022679"/>
    </source>
</evidence>
<dbReference type="InterPro" id="IPR044855">
    <property type="entry name" value="CoA-Trfase_III_dom3_sf"/>
</dbReference>
<dbReference type="GO" id="GO:0008410">
    <property type="term" value="F:CoA-transferase activity"/>
    <property type="evidence" value="ECO:0007669"/>
    <property type="project" value="TreeGrafter"/>
</dbReference>
<dbReference type="InterPro" id="IPR050483">
    <property type="entry name" value="CoA-transferase_III_domain"/>
</dbReference>
<gene>
    <name evidence="2" type="ORF">P409_13500</name>
</gene>
<comment type="caution">
    <text evidence="2">The sequence shown here is derived from an EMBL/GenBank/DDBJ whole genome shotgun (WGS) entry which is preliminary data.</text>
</comment>
<evidence type="ECO:0000313" key="3">
    <source>
        <dbReference type="Proteomes" id="UP000029995"/>
    </source>
</evidence>